<sequence length="42" mass="4739">MKQSPDSNEKALFVEVPKAVNAMSEAEKKEFAEEILRVMEGK</sequence>
<dbReference type="EMBL" id="CAEZWZ010000007">
    <property type="protein sequence ID" value="CAB4663766.1"/>
    <property type="molecule type" value="Genomic_DNA"/>
</dbReference>
<protein>
    <submittedName>
        <fullName evidence="1">Unannotated protein</fullName>
    </submittedName>
</protein>
<proteinExistence type="predicted"/>
<name>A0A6J6LPU9_9ZZZZ</name>
<evidence type="ECO:0000313" key="1">
    <source>
        <dbReference type="EMBL" id="CAB4663766.1"/>
    </source>
</evidence>
<reference evidence="1" key="1">
    <citation type="submission" date="2020-05" db="EMBL/GenBank/DDBJ databases">
        <authorList>
            <person name="Chiriac C."/>
            <person name="Salcher M."/>
            <person name="Ghai R."/>
            <person name="Kavagutti S V."/>
        </authorList>
    </citation>
    <scope>NUCLEOTIDE SEQUENCE</scope>
</reference>
<accession>A0A6J6LPU9</accession>
<organism evidence="1">
    <name type="scientific">freshwater metagenome</name>
    <dbReference type="NCBI Taxonomy" id="449393"/>
    <lineage>
        <taxon>unclassified sequences</taxon>
        <taxon>metagenomes</taxon>
        <taxon>ecological metagenomes</taxon>
    </lineage>
</organism>
<gene>
    <name evidence="1" type="ORF">UFOPK2329_00108</name>
</gene>
<dbReference type="AlphaFoldDB" id="A0A6J6LPU9"/>